<dbReference type="Gene3D" id="1.10.10.10">
    <property type="entry name" value="Winged helix-like DNA-binding domain superfamily/Winged helix DNA-binding domain"/>
    <property type="match status" value="2"/>
</dbReference>
<feature type="compositionally biased region" description="Polar residues" evidence="1">
    <location>
        <begin position="118"/>
        <end position="128"/>
    </location>
</feature>
<evidence type="ECO:0000313" key="3">
    <source>
        <dbReference type="EMBL" id="SEV84788.1"/>
    </source>
</evidence>
<keyword evidence="4" id="KW-1185">Reference proteome</keyword>
<dbReference type="Pfam" id="PF12840">
    <property type="entry name" value="HTH_20"/>
    <property type="match status" value="1"/>
</dbReference>
<dbReference type="RefSeq" id="WP_049989794.1">
    <property type="nucleotide sequence ID" value="NZ_FOIS01000001.1"/>
</dbReference>
<protein>
    <submittedName>
        <fullName evidence="3">Regulatory protein, arsR family</fullName>
    </submittedName>
</protein>
<dbReference type="Proteomes" id="UP000183275">
    <property type="component" value="Unassembled WGS sequence"/>
</dbReference>
<dbReference type="InterPro" id="IPR001845">
    <property type="entry name" value="HTH_ArsR_DNA-bd_dom"/>
</dbReference>
<evidence type="ECO:0000313" key="4">
    <source>
        <dbReference type="Proteomes" id="UP000183275"/>
    </source>
</evidence>
<dbReference type="SMART" id="SM00418">
    <property type="entry name" value="HTH_ARSR"/>
    <property type="match status" value="2"/>
</dbReference>
<dbReference type="eggNOG" id="arCOG02611">
    <property type="taxonomic scope" value="Archaea"/>
</dbReference>
<dbReference type="InterPro" id="IPR036388">
    <property type="entry name" value="WH-like_DNA-bd_sf"/>
</dbReference>
<dbReference type="InterPro" id="IPR036390">
    <property type="entry name" value="WH_DNA-bd_sf"/>
</dbReference>
<reference evidence="4" key="1">
    <citation type="submission" date="2016-10" db="EMBL/GenBank/DDBJ databases">
        <authorList>
            <person name="Varghese N."/>
        </authorList>
    </citation>
    <scope>NUCLEOTIDE SEQUENCE [LARGE SCALE GENOMIC DNA]</scope>
    <source>
        <strain evidence="4">CGMCC 1.12284</strain>
    </source>
</reference>
<organism evidence="3 4">
    <name type="scientific">Natrinema salifodinae</name>
    <dbReference type="NCBI Taxonomy" id="1202768"/>
    <lineage>
        <taxon>Archaea</taxon>
        <taxon>Methanobacteriati</taxon>
        <taxon>Methanobacteriota</taxon>
        <taxon>Stenosarchaea group</taxon>
        <taxon>Halobacteria</taxon>
        <taxon>Halobacteriales</taxon>
        <taxon>Natrialbaceae</taxon>
        <taxon>Natrinema</taxon>
    </lineage>
</organism>
<dbReference type="CDD" id="cd00090">
    <property type="entry name" value="HTH_ARSR"/>
    <property type="match status" value="2"/>
</dbReference>
<feature type="compositionally biased region" description="Low complexity" evidence="1">
    <location>
        <begin position="82"/>
        <end position="94"/>
    </location>
</feature>
<feature type="region of interest" description="Disordered" evidence="1">
    <location>
        <begin position="73"/>
        <end position="102"/>
    </location>
</feature>
<accession>A0A1I0M9I7</accession>
<dbReference type="PANTHER" id="PTHR36216">
    <property type="entry name" value="TRANSCRIPTIONAL REGULATOR, TRMB"/>
    <property type="match status" value="1"/>
</dbReference>
<evidence type="ECO:0000259" key="2">
    <source>
        <dbReference type="PROSITE" id="PS50987"/>
    </source>
</evidence>
<dbReference type="EMBL" id="FOIS01000001">
    <property type="protein sequence ID" value="SEV84788.1"/>
    <property type="molecule type" value="Genomic_DNA"/>
</dbReference>
<dbReference type="AlphaFoldDB" id="A0A1I0M9I7"/>
<dbReference type="Pfam" id="PF01022">
    <property type="entry name" value="HTH_5"/>
    <property type="match status" value="1"/>
</dbReference>
<evidence type="ECO:0000256" key="1">
    <source>
        <dbReference type="SAM" id="MobiDB-lite"/>
    </source>
</evidence>
<dbReference type="SUPFAM" id="SSF46785">
    <property type="entry name" value="Winged helix' DNA-binding domain"/>
    <property type="match status" value="2"/>
</dbReference>
<feature type="region of interest" description="Disordered" evidence="1">
    <location>
        <begin position="118"/>
        <end position="217"/>
    </location>
</feature>
<proteinExistence type="predicted"/>
<dbReference type="OrthoDB" id="28610at2157"/>
<gene>
    <name evidence="3" type="ORF">SAMN05216285_0648</name>
</gene>
<sequence length="451" mass="45963">MPSESSIAVRLVACLVAAMLFGSAVAGVASAAAGPSSSVAPTIDDASLESDRLTASIGSMIDETTEPVENATDTAIDEGEGTTDTVENATNTTTDDSEPVVDGTTDIVDDAANNLTTIGESVENATENTTSAVDDTVDETTETVDTTAPEVDAELESDAETGPNASVGAEASVGGATANADRDDATDDGSGTEPAAGDDGSGDANSSESGPPDAGDAATDAVLVGLLGAITASGAAAGGAGAGASGAGAASGASTATASWLGQARELDALRRAGSDLWKLLPIFRYSRYDDSDPLEHDRRRAVYEAIRDEPGAYLSQLSDRTGVPLSTVRHHVRVLEEEDLVTDSKVNGKRRYFLEEADAELQAALAEPAKRDVLEALADLGRAHNGRLADELGRDPSTISHHLSALEEDGLVVREKDGRAIVNELPPAVEAALIDEPVPAADSRPAPADD</sequence>
<feature type="domain" description="HTH arsR-type" evidence="2">
    <location>
        <begin position="351"/>
        <end position="446"/>
    </location>
</feature>
<feature type="compositionally biased region" description="Low complexity" evidence="1">
    <location>
        <begin position="165"/>
        <end position="179"/>
    </location>
</feature>
<dbReference type="STRING" id="1202768.SAMN05216285_0648"/>
<dbReference type="PANTHER" id="PTHR36216:SF1">
    <property type="entry name" value="HTH ARSR-TYPE DOMAIN-CONTAINING PROTEIN"/>
    <property type="match status" value="1"/>
</dbReference>
<dbReference type="GO" id="GO:0003700">
    <property type="term" value="F:DNA-binding transcription factor activity"/>
    <property type="evidence" value="ECO:0007669"/>
    <property type="project" value="InterPro"/>
</dbReference>
<dbReference type="InterPro" id="IPR011991">
    <property type="entry name" value="ArsR-like_HTH"/>
</dbReference>
<dbReference type="PROSITE" id="PS50987">
    <property type="entry name" value="HTH_ARSR_2"/>
    <property type="match status" value="1"/>
</dbReference>
<name>A0A1I0M9I7_9EURY</name>